<dbReference type="InterPro" id="IPR014756">
    <property type="entry name" value="Ig_E-set"/>
</dbReference>
<feature type="active site" description="Proton donor" evidence="10 11">
    <location>
        <position position="466"/>
    </location>
</feature>
<dbReference type="SUPFAM" id="SSF51011">
    <property type="entry name" value="Glycosyl hydrolase domain"/>
    <property type="match status" value="1"/>
</dbReference>
<dbReference type="CDD" id="cd11322">
    <property type="entry name" value="AmyAc_Glg_BE"/>
    <property type="match status" value="1"/>
</dbReference>
<evidence type="ECO:0000256" key="6">
    <source>
        <dbReference type="ARBA" id="ARBA00022676"/>
    </source>
</evidence>
<dbReference type="SUPFAM" id="SSF81296">
    <property type="entry name" value="E set domains"/>
    <property type="match status" value="2"/>
</dbReference>
<dbReference type="InterPro" id="IPR006407">
    <property type="entry name" value="GlgB"/>
</dbReference>
<evidence type="ECO:0000256" key="11">
    <source>
        <dbReference type="PIRSR" id="PIRSR000463-1"/>
    </source>
</evidence>
<name>A0A2G6PE47_9GAMM</name>
<dbReference type="InterPro" id="IPR013780">
    <property type="entry name" value="Glyco_hydro_b"/>
</dbReference>
<dbReference type="GO" id="GO:0005978">
    <property type="term" value="P:glycogen biosynthetic process"/>
    <property type="evidence" value="ECO:0007669"/>
    <property type="project" value="UniProtKB-UniRule"/>
</dbReference>
<comment type="caution">
    <text evidence="13">The sequence shown here is derived from an EMBL/GenBank/DDBJ whole genome shotgun (WGS) entry which is preliminary data.</text>
</comment>
<dbReference type="PANTHER" id="PTHR43651">
    <property type="entry name" value="1,4-ALPHA-GLUCAN-BRANCHING ENZYME"/>
    <property type="match status" value="1"/>
</dbReference>
<dbReference type="EMBL" id="PDTV01000011">
    <property type="protein sequence ID" value="PIE82833.1"/>
    <property type="molecule type" value="Genomic_DNA"/>
</dbReference>
<dbReference type="InterPro" id="IPR044143">
    <property type="entry name" value="GlgB_N_E_set_prok"/>
</dbReference>
<evidence type="ECO:0000256" key="8">
    <source>
        <dbReference type="ARBA" id="ARBA00023056"/>
    </source>
</evidence>
<dbReference type="InterPro" id="IPR017853">
    <property type="entry name" value="GH"/>
</dbReference>
<evidence type="ECO:0000313" key="13">
    <source>
        <dbReference type="EMBL" id="PIE82833.1"/>
    </source>
</evidence>
<keyword evidence="9 10" id="KW-0119">Carbohydrate metabolism</keyword>
<keyword evidence="6 10" id="KW-0328">Glycosyltransferase</keyword>
<dbReference type="Proteomes" id="UP000229278">
    <property type="component" value="Unassembled WGS sequence"/>
</dbReference>
<dbReference type="InterPro" id="IPR004193">
    <property type="entry name" value="Glyco_hydro_13_N"/>
</dbReference>
<evidence type="ECO:0000313" key="14">
    <source>
        <dbReference type="Proteomes" id="UP000229278"/>
    </source>
</evidence>
<evidence type="ECO:0000256" key="4">
    <source>
        <dbReference type="ARBA" id="ARBA00009000"/>
    </source>
</evidence>
<evidence type="ECO:0000256" key="5">
    <source>
        <dbReference type="ARBA" id="ARBA00022600"/>
    </source>
</evidence>
<dbReference type="InterPro" id="IPR013783">
    <property type="entry name" value="Ig-like_fold"/>
</dbReference>
<dbReference type="InterPro" id="IPR006047">
    <property type="entry name" value="GH13_cat_dom"/>
</dbReference>
<proteinExistence type="inferred from homology"/>
<dbReference type="NCBIfam" id="NF003811">
    <property type="entry name" value="PRK05402.1"/>
    <property type="match status" value="1"/>
</dbReference>
<evidence type="ECO:0000256" key="1">
    <source>
        <dbReference type="ARBA" id="ARBA00000826"/>
    </source>
</evidence>
<dbReference type="EC" id="2.4.1.18" evidence="10"/>
<dbReference type="Pfam" id="PF22019">
    <property type="entry name" value="GlgB_N"/>
    <property type="match status" value="1"/>
</dbReference>
<comment type="function">
    <text evidence="2 10">Catalyzes the formation of the alpha-1,6-glucosidic linkages in glycogen by scission of a 1,4-alpha-linked oligosaccharide from growing alpha-1,4-glucan chains and the subsequent attachment of the oligosaccharide to the alpha-1,6 position.</text>
</comment>
<dbReference type="InterPro" id="IPR006048">
    <property type="entry name" value="A-amylase/branching_C"/>
</dbReference>
<keyword evidence="8 10" id="KW-0320">Glycogen biosynthesis</keyword>
<dbReference type="NCBIfam" id="TIGR01515">
    <property type="entry name" value="branching_enzym"/>
    <property type="match status" value="1"/>
</dbReference>
<dbReference type="Pfam" id="PF02922">
    <property type="entry name" value="CBM_48"/>
    <property type="match status" value="1"/>
</dbReference>
<comment type="subunit">
    <text evidence="10">Monomer.</text>
</comment>
<dbReference type="GO" id="GO:0004553">
    <property type="term" value="F:hydrolase activity, hydrolyzing O-glycosyl compounds"/>
    <property type="evidence" value="ECO:0007669"/>
    <property type="project" value="InterPro"/>
</dbReference>
<gene>
    <name evidence="10" type="primary">glgB</name>
    <name evidence="13" type="ORF">CSA09_04600</name>
</gene>
<feature type="domain" description="Glycosyl hydrolase family 13 catalytic" evidence="12">
    <location>
        <begin position="256"/>
        <end position="633"/>
    </location>
</feature>
<evidence type="ECO:0000256" key="7">
    <source>
        <dbReference type="ARBA" id="ARBA00022679"/>
    </source>
</evidence>
<dbReference type="Gene3D" id="3.20.20.80">
    <property type="entry name" value="Glycosidases"/>
    <property type="match status" value="1"/>
</dbReference>
<dbReference type="GO" id="GO:0043169">
    <property type="term" value="F:cation binding"/>
    <property type="evidence" value="ECO:0007669"/>
    <property type="project" value="InterPro"/>
</dbReference>
<dbReference type="UniPathway" id="UPA00164"/>
<organism evidence="13 14">
    <name type="scientific">Candidatus Contendibacter odensensis</name>
    <dbReference type="NCBI Taxonomy" id="1400860"/>
    <lineage>
        <taxon>Bacteria</taxon>
        <taxon>Pseudomonadati</taxon>
        <taxon>Pseudomonadota</taxon>
        <taxon>Gammaproteobacteria</taxon>
        <taxon>Candidatus Competibacteraceae</taxon>
        <taxon>Candidatus Contendibacter</taxon>
    </lineage>
</organism>
<protein>
    <recommendedName>
        <fullName evidence="10">1,4-alpha-glucan branching enzyme GlgB</fullName>
        <ecNumber evidence="10">2.4.1.18</ecNumber>
    </recommendedName>
    <alternativeName>
        <fullName evidence="10">1,4-alpha-D-glucan:1,4-alpha-D-glucan 6-glucosyl-transferase</fullName>
    </alternativeName>
    <alternativeName>
        <fullName evidence="10">Alpha-(1-&gt;4)-glucan branching enzyme</fullName>
    </alternativeName>
    <alternativeName>
        <fullName evidence="10">Glycogen branching enzyme</fullName>
        <shortName evidence="10">BE</shortName>
    </alternativeName>
</protein>
<reference evidence="13 14" key="1">
    <citation type="submission" date="2017-10" db="EMBL/GenBank/DDBJ databases">
        <title>Novel microbial diversity and functional potential in the marine mammal oral microbiome.</title>
        <authorList>
            <person name="Dudek N.K."/>
            <person name="Sun C.L."/>
            <person name="Burstein D."/>
            <person name="Kantor R.S."/>
            <person name="Aliaga Goltsman D.S."/>
            <person name="Bik E.M."/>
            <person name="Thomas B.C."/>
            <person name="Banfield J.F."/>
            <person name="Relman D.A."/>
        </authorList>
    </citation>
    <scope>NUCLEOTIDE SEQUENCE [LARGE SCALE GENOMIC DNA]</scope>
    <source>
        <strain evidence="13">DOLJORAL78_50_517</strain>
    </source>
</reference>
<feature type="active site" description="Nucleophile" evidence="10 11">
    <location>
        <position position="413"/>
    </location>
</feature>
<evidence type="ECO:0000256" key="10">
    <source>
        <dbReference type="HAMAP-Rule" id="MF_00685"/>
    </source>
</evidence>
<dbReference type="PIRSF" id="PIRSF000463">
    <property type="entry name" value="GlgB"/>
    <property type="match status" value="1"/>
</dbReference>
<comment type="pathway">
    <text evidence="3 10">Glycan biosynthesis; glycogen biosynthesis.</text>
</comment>
<sequence>MSDSEYDNTLLSEGDLLTAATLLRDGHHPDPFAVLGCHRRGDNIAIRAFLPDACQVYLLEGDFLLRRIADTPLFEWTGQGVVLPRHYQMAWIDAEGQEHIIYDPYSFEAQLSRYDLDLFHKGRHLNTYRVLGAHPRIIEGIEGILFAIWAPNAERVSVLGDFNAWHATCHPMRWRDGIWELFIPGAAIGDRYQFELRVRDTGELLRKTDPYGQHFEKRPAVAAIVTSDTPYPWHDQAWMQLQHQRDWNQMPLSIYEVHLGSWQRDKDGGYLNYKELAQRLVAYVSALGFTHIELMPITEHPLDASWGYQPTGYFAPTSRHGNPDDFRQFVDYCHQAGIGVILDWVPGHFPKDKHSLACFDGSFLYEHTDPNRREHRGWGTLTFDYSCTQVKNFLLASACFWLEECHLDGLRVDAVASMLYLDYARESGEWSPNPLGGNENIEAVAFLREMNDVIRRRFPGVLIIAEESTAWPFVTRPSGMGGLGFGMKWNMGWMHDVLEFLTLDPALRNHYHDILTFSLLYAFNENFVLPFSHDEVVHGKGSLLEKMPGDPVQKFANLRLLYVYMWTYPGKKLLFMGSEFSQKNEWDYSGTLDWDLLATPEHAGIHQLVGDLNKLYLAKESLHKCDFSQDGFRWIDCCGASQSVIVYSRHTESQLMIVILNFSAITYRDYQIGVPAPGYYVEVMNSDAPCYGGRGLVNKNIAATPMAYMHQPYSLVVNLPPLTGIILLRFPFNDESCAQD</sequence>
<keyword evidence="7 10" id="KW-0808">Transferase</keyword>
<dbReference type="InterPro" id="IPR037439">
    <property type="entry name" value="Branching_enzy"/>
</dbReference>
<evidence type="ECO:0000256" key="9">
    <source>
        <dbReference type="ARBA" id="ARBA00023277"/>
    </source>
</evidence>
<accession>A0A2G6PE47</accession>
<dbReference type="Pfam" id="PF02806">
    <property type="entry name" value="Alpha-amylase_C"/>
    <property type="match status" value="1"/>
</dbReference>
<dbReference type="GO" id="GO:0003844">
    <property type="term" value="F:1,4-alpha-glucan branching enzyme activity"/>
    <property type="evidence" value="ECO:0007669"/>
    <property type="project" value="UniProtKB-UniRule"/>
</dbReference>
<dbReference type="Gene3D" id="2.60.40.1180">
    <property type="entry name" value="Golgi alpha-mannosidase II"/>
    <property type="match status" value="1"/>
</dbReference>
<dbReference type="InterPro" id="IPR054169">
    <property type="entry name" value="GlgB_N"/>
</dbReference>
<dbReference type="NCBIfam" id="NF008967">
    <property type="entry name" value="PRK12313.1"/>
    <property type="match status" value="1"/>
</dbReference>
<dbReference type="SMART" id="SM00642">
    <property type="entry name" value="Aamy"/>
    <property type="match status" value="1"/>
</dbReference>
<dbReference type="PANTHER" id="PTHR43651:SF3">
    <property type="entry name" value="1,4-ALPHA-GLUCAN-BRANCHING ENZYME"/>
    <property type="match status" value="1"/>
</dbReference>
<dbReference type="Gene3D" id="2.60.40.10">
    <property type="entry name" value="Immunoglobulins"/>
    <property type="match status" value="1"/>
</dbReference>
<dbReference type="HAMAP" id="MF_00685">
    <property type="entry name" value="GlgB"/>
    <property type="match status" value="1"/>
</dbReference>
<evidence type="ECO:0000256" key="3">
    <source>
        <dbReference type="ARBA" id="ARBA00004964"/>
    </source>
</evidence>
<evidence type="ECO:0000259" key="12">
    <source>
        <dbReference type="SMART" id="SM00642"/>
    </source>
</evidence>
<dbReference type="GO" id="GO:0005829">
    <property type="term" value="C:cytosol"/>
    <property type="evidence" value="ECO:0007669"/>
    <property type="project" value="TreeGrafter"/>
</dbReference>
<dbReference type="SUPFAM" id="SSF51445">
    <property type="entry name" value="(Trans)glycosidases"/>
    <property type="match status" value="1"/>
</dbReference>
<evidence type="ECO:0000256" key="2">
    <source>
        <dbReference type="ARBA" id="ARBA00002953"/>
    </source>
</evidence>
<keyword evidence="5 10" id="KW-0321">Glycogen metabolism</keyword>
<dbReference type="CDD" id="cd02855">
    <property type="entry name" value="E_set_GBE_prok_N"/>
    <property type="match status" value="1"/>
</dbReference>
<comment type="similarity">
    <text evidence="4 10">Belongs to the glycosyl hydrolase 13 family. GlgB subfamily.</text>
</comment>
<dbReference type="Pfam" id="PF00128">
    <property type="entry name" value="Alpha-amylase"/>
    <property type="match status" value="1"/>
</dbReference>
<comment type="catalytic activity">
    <reaction evidence="1 10">
        <text>Transfers a segment of a (1-&gt;4)-alpha-D-glucan chain to a primary hydroxy group in a similar glucan chain.</text>
        <dbReference type="EC" id="2.4.1.18"/>
    </reaction>
</comment>
<dbReference type="AlphaFoldDB" id="A0A2G6PE47"/>
<dbReference type="FunFam" id="3.20.20.80:FF:000003">
    <property type="entry name" value="1,4-alpha-glucan branching enzyme GlgB"/>
    <property type="match status" value="1"/>
</dbReference>